<dbReference type="SMART" id="SM00746">
    <property type="entry name" value="TRASH"/>
    <property type="match status" value="4"/>
</dbReference>
<dbReference type="InterPro" id="IPR011017">
    <property type="entry name" value="TRASH_dom"/>
</dbReference>
<dbReference type="Gene3D" id="6.20.210.20">
    <property type="entry name" value="THAP domain"/>
    <property type="match status" value="1"/>
</dbReference>
<dbReference type="SUPFAM" id="SSF57716">
    <property type="entry name" value="Glucocorticoid receptor-like (DNA-binding domain)"/>
    <property type="match status" value="2"/>
</dbReference>
<evidence type="ECO:0000256" key="4">
    <source>
        <dbReference type="ARBA" id="ARBA00022833"/>
    </source>
</evidence>
<feature type="compositionally biased region" description="Basic and acidic residues" evidence="7">
    <location>
        <begin position="298"/>
        <end position="312"/>
    </location>
</feature>
<dbReference type="Pfam" id="PF05485">
    <property type="entry name" value="THAP"/>
    <property type="match status" value="1"/>
</dbReference>
<keyword evidence="4" id="KW-0862">Zinc</keyword>
<evidence type="ECO:0000256" key="1">
    <source>
        <dbReference type="ARBA" id="ARBA00022723"/>
    </source>
</evidence>
<dbReference type="InterPro" id="IPR010507">
    <property type="entry name" value="Znf_MYM"/>
</dbReference>
<accession>A0ABV0XSI5</accession>
<feature type="region of interest" description="Disordered" evidence="7">
    <location>
        <begin position="91"/>
        <end position="139"/>
    </location>
</feature>
<feature type="region of interest" description="Disordered" evidence="7">
    <location>
        <begin position="493"/>
        <end position="514"/>
    </location>
</feature>
<dbReference type="SMART" id="SM00692">
    <property type="entry name" value="DM3"/>
    <property type="match status" value="1"/>
</dbReference>
<dbReference type="SMART" id="SM00980">
    <property type="entry name" value="THAP"/>
    <property type="match status" value="1"/>
</dbReference>
<evidence type="ECO:0000256" key="2">
    <source>
        <dbReference type="ARBA" id="ARBA00022737"/>
    </source>
</evidence>
<keyword evidence="10" id="KW-1185">Reference proteome</keyword>
<reference evidence="9 10" key="1">
    <citation type="submission" date="2021-06" db="EMBL/GenBank/DDBJ databases">
        <authorList>
            <person name="Palmer J.M."/>
        </authorList>
    </citation>
    <scope>NUCLEOTIDE SEQUENCE [LARGE SCALE GENOMIC DNA]</scope>
    <source>
        <strain evidence="9 10">AS_MEX2019</strain>
        <tissue evidence="9">Muscle</tissue>
    </source>
</reference>
<organism evidence="9 10">
    <name type="scientific">Ameca splendens</name>
    <dbReference type="NCBI Taxonomy" id="208324"/>
    <lineage>
        <taxon>Eukaryota</taxon>
        <taxon>Metazoa</taxon>
        <taxon>Chordata</taxon>
        <taxon>Craniata</taxon>
        <taxon>Vertebrata</taxon>
        <taxon>Euteleostomi</taxon>
        <taxon>Actinopterygii</taxon>
        <taxon>Neopterygii</taxon>
        <taxon>Teleostei</taxon>
        <taxon>Neoteleostei</taxon>
        <taxon>Acanthomorphata</taxon>
        <taxon>Ovalentaria</taxon>
        <taxon>Atherinomorphae</taxon>
        <taxon>Cyprinodontiformes</taxon>
        <taxon>Goodeidae</taxon>
        <taxon>Ameca</taxon>
    </lineage>
</organism>
<keyword evidence="2" id="KW-0677">Repeat</keyword>
<feature type="non-terminal residue" evidence="9">
    <location>
        <position position="746"/>
    </location>
</feature>
<dbReference type="InterPro" id="IPR038441">
    <property type="entry name" value="THAP_Znf_sf"/>
</dbReference>
<dbReference type="PANTHER" id="PTHR45736:SF5">
    <property type="entry name" value="ZINC FINGER MYM-TYPE PROTEIN 4"/>
    <property type="match status" value="1"/>
</dbReference>
<feature type="compositionally biased region" description="Acidic residues" evidence="7">
    <location>
        <begin position="313"/>
        <end position="326"/>
    </location>
</feature>
<feature type="compositionally biased region" description="Low complexity" evidence="7">
    <location>
        <begin position="444"/>
        <end position="462"/>
    </location>
</feature>
<evidence type="ECO:0000259" key="8">
    <source>
        <dbReference type="PROSITE" id="PS50950"/>
    </source>
</evidence>
<dbReference type="PROSITE" id="PS50950">
    <property type="entry name" value="ZF_THAP"/>
    <property type="match status" value="1"/>
</dbReference>
<feature type="region of interest" description="Disordered" evidence="7">
    <location>
        <begin position="166"/>
        <end position="474"/>
    </location>
</feature>
<keyword evidence="3 6" id="KW-0863">Zinc-finger</keyword>
<feature type="compositionally biased region" description="Acidic residues" evidence="7">
    <location>
        <begin position="285"/>
        <end position="297"/>
    </location>
</feature>
<protein>
    <recommendedName>
        <fullName evidence="8">THAP-type domain-containing protein</fullName>
    </recommendedName>
</protein>
<comment type="caution">
    <text evidence="9">The sequence shown here is derived from an EMBL/GenBank/DDBJ whole genome shotgun (WGS) entry which is preliminary data.</text>
</comment>
<feature type="compositionally biased region" description="Polar residues" evidence="7">
    <location>
        <begin position="167"/>
        <end position="178"/>
    </location>
</feature>
<keyword evidence="5 6" id="KW-0238">DNA-binding</keyword>
<feature type="compositionally biased region" description="Basic and acidic residues" evidence="7">
    <location>
        <begin position="331"/>
        <end position="365"/>
    </location>
</feature>
<keyword evidence="1" id="KW-0479">Metal-binding</keyword>
<evidence type="ECO:0000313" key="9">
    <source>
        <dbReference type="EMBL" id="MEQ2284444.1"/>
    </source>
</evidence>
<feature type="compositionally biased region" description="Acidic residues" evidence="7">
    <location>
        <begin position="227"/>
        <end position="252"/>
    </location>
</feature>
<sequence length="746" mass="81456">MKMVCSCVFPGCVNKANSWSPYRFHRIPLADFHLRMLWLSVLGMDVNTPPAALKHLRVCSAHFTDEDYIGKTENKKGQLHLKDHAVPSAQLPAKASATDDNPEVKAEGSGSTSESSEKQTVTLKIPRSPKPPQPPVRSKGAQNVLLIPRDPHHDVISLWQLSVRARPSSNSEMQTTDTDSMEAIPEPGTTKDAGDPESVGESSPIKHEEEGNGAEEEGNGAEKEGNSAEEEGNCAEEEGNCAEEEGNGAEDESQSKQAKNDELKNDESSSEAVSSQDGLKMVYIDDSEGEKEDTEEKPEEKEENTTKAKESSEETPEGPDISEDTQMDTTSDLKEGEKQTNYDMEDERRAEEDERRAEEDERRAEEDESRAEDEKSSFATKLSVSAADDLDEMMDIGTVDQMEQEAQMKEEEEEEENRSPTNTVSTLEDGNSAEEEEEADVKPSASDLMQSSSSPSSEAAGSTGRDSSSPATVVNGMKVVKLSITRLESVRLTETEEMKSSPSPSLAKVKDEPVDEEYEQALISSTSTASVKDEPIKDDLKIGSVFSVTPSGETLPCVNPSSVHMSCSHCRKNLLKGQTAFQRKGSPALFCSTACLTTSFPSAKGATKLCNYCQKLMLQPQDIVLAPEANGIIKEFCSQSCLTSFNYKKHALSIRAAAVPPKAPQTQSLCSMCSRFSTSKHEVILRGTVHKMCSDSCFNSFRTVNNLTMAGCANCGTYCQSKPVMLKLEDCSKTLCNMDCLAKYKE</sequence>
<name>A0ABV0XSI5_9TELE</name>
<dbReference type="InterPro" id="IPR006612">
    <property type="entry name" value="THAP_Znf"/>
</dbReference>
<evidence type="ECO:0000256" key="3">
    <source>
        <dbReference type="ARBA" id="ARBA00022771"/>
    </source>
</evidence>
<evidence type="ECO:0000313" key="10">
    <source>
        <dbReference type="Proteomes" id="UP001469553"/>
    </source>
</evidence>
<gene>
    <name evidence="9" type="ORF">AMECASPLE_021685</name>
</gene>
<dbReference type="Pfam" id="PF06467">
    <property type="entry name" value="zf-FCS"/>
    <property type="match status" value="1"/>
</dbReference>
<evidence type="ECO:0000256" key="5">
    <source>
        <dbReference type="ARBA" id="ARBA00023125"/>
    </source>
</evidence>
<dbReference type="PANTHER" id="PTHR45736">
    <property type="entry name" value="ZINC FINGER MYM-TYPE PROTEIN"/>
    <property type="match status" value="1"/>
</dbReference>
<dbReference type="Proteomes" id="UP001469553">
    <property type="component" value="Unassembled WGS sequence"/>
</dbReference>
<dbReference type="EMBL" id="JAHRIP010011288">
    <property type="protein sequence ID" value="MEQ2284444.1"/>
    <property type="molecule type" value="Genomic_DNA"/>
</dbReference>
<evidence type="ECO:0000256" key="7">
    <source>
        <dbReference type="SAM" id="MobiDB-lite"/>
    </source>
</evidence>
<feature type="compositionally biased region" description="Basic and acidic residues" evidence="7">
    <location>
        <begin position="258"/>
        <end position="267"/>
    </location>
</feature>
<evidence type="ECO:0000256" key="6">
    <source>
        <dbReference type="PROSITE-ProRule" id="PRU00309"/>
    </source>
</evidence>
<feature type="compositionally biased region" description="Polar residues" evidence="7">
    <location>
        <begin position="419"/>
        <end position="429"/>
    </location>
</feature>
<proteinExistence type="predicted"/>
<dbReference type="InterPro" id="IPR051284">
    <property type="entry name" value="ZnF_MYMT-QRICH1"/>
</dbReference>
<feature type="domain" description="THAP-type" evidence="8">
    <location>
        <begin position="3"/>
        <end position="90"/>
    </location>
</feature>